<keyword evidence="2" id="KW-1003">Cell membrane</keyword>
<feature type="transmembrane region" description="Helical" evidence="10">
    <location>
        <begin position="27"/>
        <end position="52"/>
    </location>
</feature>
<keyword evidence="13" id="KW-1185">Reference proteome</keyword>
<evidence type="ECO:0000259" key="11">
    <source>
        <dbReference type="PROSITE" id="PS50262"/>
    </source>
</evidence>
<dbReference type="Proteomes" id="UP001186944">
    <property type="component" value="Unassembled WGS sequence"/>
</dbReference>
<dbReference type="InterPro" id="IPR000276">
    <property type="entry name" value="GPCR_Rhodpsn"/>
</dbReference>
<feature type="region of interest" description="Disordered" evidence="9">
    <location>
        <begin position="494"/>
        <end position="538"/>
    </location>
</feature>
<evidence type="ECO:0000256" key="2">
    <source>
        <dbReference type="ARBA" id="ARBA00022475"/>
    </source>
</evidence>
<protein>
    <recommendedName>
        <fullName evidence="11">G-protein coupled receptors family 1 profile domain-containing protein</fullName>
    </recommendedName>
</protein>
<evidence type="ECO:0000256" key="10">
    <source>
        <dbReference type="SAM" id="Phobius"/>
    </source>
</evidence>
<feature type="transmembrane region" description="Helical" evidence="10">
    <location>
        <begin position="144"/>
        <end position="166"/>
    </location>
</feature>
<dbReference type="GO" id="GO:0004930">
    <property type="term" value="F:G protein-coupled receptor activity"/>
    <property type="evidence" value="ECO:0007669"/>
    <property type="project" value="UniProtKB-KW"/>
</dbReference>
<name>A0AA88XR14_PINIB</name>
<comment type="subcellular location">
    <subcellularLocation>
        <location evidence="1">Cell membrane</location>
        <topology evidence="1">Multi-pass membrane protein</topology>
    </subcellularLocation>
</comment>
<evidence type="ECO:0000256" key="7">
    <source>
        <dbReference type="ARBA" id="ARBA00023170"/>
    </source>
</evidence>
<dbReference type="Gene3D" id="1.20.1070.10">
    <property type="entry name" value="Rhodopsin 7-helix transmembrane proteins"/>
    <property type="match status" value="1"/>
</dbReference>
<accession>A0AA88XR14</accession>
<dbReference type="SUPFAM" id="SSF81321">
    <property type="entry name" value="Family A G protein-coupled receptor-like"/>
    <property type="match status" value="1"/>
</dbReference>
<feature type="compositionally biased region" description="Acidic residues" evidence="9">
    <location>
        <begin position="523"/>
        <end position="538"/>
    </location>
</feature>
<evidence type="ECO:0000313" key="13">
    <source>
        <dbReference type="Proteomes" id="UP001186944"/>
    </source>
</evidence>
<feature type="transmembrane region" description="Helical" evidence="10">
    <location>
        <begin position="338"/>
        <end position="360"/>
    </location>
</feature>
<dbReference type="AlphaFoldDB" id="A0AA88XR14"/>
<keyword evidence="8" id="KW-0807">Transducer</keyword>
<feature type="domain" description="G-protein coupled receptors family 1 profile" evidence="11">
    <location>
        <begin position="43"/>
        <end position="390"/>
    </location>
</feature>
<dbReference type="InterPro" id="IPR017452">
    <property type="entry name" value="GPCR_Rhodpsn_7TM"/>
</dbReference>
<feature type="compositionally biased region" description="Polar residues" evidence="9">
    <location>
        <begin position="509"/>
        <end position="519"/>
    </location>
</feature>
<comment type="caution">
    <text evidence="12">The sequence shown here is derived from an EMBL/GenBank/DDBJ whole genome shotgun (WGS) entry which is preliminary data.</text>
</comment>
<reference evidence="12" key="1">
    <citation type="submission" date="2019-08" db="EMBL/GenBank/DDBJ databases">
        <title>The improved chromosome-level genome for the pearl oyster Pinctada fucata martensii using PacBio sequencing and Hi-C.</title>
        <authorList>
            <person name="Zheng Z."/>
        </authorList>
    </citation>
    <scope>NUCLEOTIDE SEQUENCE</scope>
    <source>
        <strain evidence="12">ZZ-2019</strain>
        <tissue evidence="12">Adductor muscle</tissue>
    </source>
</reference>
<dbReference type="PANTHER" id="PTHR22752">
    <property type="entry name" value="G PROTEIN-COUPLED RECEPTOR"/>
    <property type="match status" value="1"/>
</dbReference>
<dbReference type="CDD" id="cd00637">
    <property type="entry name" value="7tm_classA_rhodopsin-like"/>
    <property type="match status" value="1"/>
</dbReference>
<keyword evidence="6 10" id="KW-0472">Membrane</keyword>
<evidence type="ECO:0000256" key="5">
    <source>
        <dbReference type="ARBA" id="ARBA00023040"/>
    </source>
</evidence>
<feature type="transmembrane region" description="Helical" evidence="10">
    <location>
        <begin position="372"/>
        <end position="392"/>
    </location>
</feature>
<feature type="transmembrane region" description="Helical" evidence="10">
    <location>
        <begin position="64"/>
        <end position="88"/>
    </location>
</feature>
<evidence type="ECO:0000313" key="12">
    <source>
        <dbReference type="EMBL" id="KAK3085897.1"/>
    </source>
</evidence>
<dbReference type="GO" id="GO:0005886">
    <property type="term" value="C:plasma membrane"/>
    <property type="evidence" value="ECO:0007669"/>
    <property type="project" value="UniProtKB-SubCell"/>
</dbReference>
<feature type="transmembrane region" description="Helical" evidence="10">
    <location>
        <begin position="100"/>
        <end position="123"/>
    </location>
</feature>
<keyword evidence="5" id="KW-0297">G-protein coupled receptor</keyword>
<evidence type="ECO:0000256" key="4">
    <source>
        <dbReference type="ARBA" id="ARBA00022989"/>
    </source>
</evidence>
<dbReference type="PRINTS" id="PR00237">
    <property type="entry name" value="GPCRRHODOPSN"/>
</dbReference>
<dbReference type="EMBL" id="VSWD01000012">
    <property type="protein sequence ID" value="KAK3085897.1"/>
    <property type="molecule type" value="Genomic_DNA"/>
</dbReference>
<dbReference type="Pfam" id="PF00001">
    <property type="entry name" value="7tm_1"/>
    <property type="match status" value="1"/>
</dbReference>
<keyword evidence="4 10" id="KW-1133">Transmembrane helix</keyword>
<feature type="transmembrane region" description="Helical" evidence="10">
    <location>
        <begin position="186"/>
        <end position="214"/>
    </location>
</feature>
<evidence type="ECO:0000256" key="3">
    <source>
        <dbReference type="ARBA" id="ARBA00022692"/>
    </source>
</evidence>
<evidence type="ECO:0000256" key="8">
    <source>
        <dbReference type="ARBA" id="ARBA00023224"/>
    </source>
</evidence>
<evidence type="ECO:0000256" key="6">
    <source>
        <dbReference type="ARBA" id="ARBA00023136"/>
    </source>
</evidence>
<dbReference type="PROSITE" id="PS50262">
    <property type="entry name" value="G_PROTEIN_RECEP_F1_2"/>
    <property type="match status" value="1"/>
</dbReference>
<proteinExistence type="predicted"/>
<evidence type="ECO:0000256" key="1">
    <source>
        <dbReference type="ARBA" id="ARBA00004651"/>
    </source>
</evidence>
<sequence length="538" mass="60724">MSRGSGSLVDTFSDSFFTWFKETVLPYLLASICILLVIASIILNSFVLHVLRKRKIASDPKNRFLIQLIIVDFLACTLVLIPAIVTAIAKEWLLSTPVCYIHAILMNWFFLVTFGLVTAAIAQQTFIQVKPVIGESVFNSNCKVSVISLFIWILHLVIAVSPTFGFVTVDYDFYHASCIVFLDESIIYLSSVFAVGILIPTVFTIVFFSMIFNLRRRKVNEKKHQTKLEKIKLRQSTTGGEMLRNSSTASIATNITCASESEEIRAMPNKTNTSVENDDVFTTKEDERNRELYQKKTNRYGGQRQSKAARMFKRAVSIAQNYDIFSDDSSDVEHHLSVTYLIMWSFLIASWLPYFILNFYDAFHDGLWRGYYTLMIVFAILSYISKPIIYLAHNRHFRKTSKEILPQNVVRKVSSVRMSISNVVDKLDKLVFKTPNTTEKTVGVAMATNKAKNAFLNKLKKSKESAVLVINEENEQETELGSDNAVCTNGEAVSRLPMNRPLTAHGSGTDDTTGVLQEKSTSDDNDIGDDTVENIDLN</sequence>
<keyword evidence="3 10" id="KW-0812">Transmembrane</keyword>
<organism evidence="12 13">
    <name type="scientific">Pinctada imbricata</name>
    <name type="common">Atlantic pearl-oyster</name>
    <name type="synonym">Pinctada martensii</name>
    <dbReference type="NCBI Taxonomy" id="66713"/>
    <lineage>
        <taxon>Eukaryota</taxon>
        <taxon>Metazoa</taxon>
        <taxon>Spiralia</taxon>
        <taxon>Lophotrochozoa</taxon>
        <taxon>Mollusca</taxon>
        <taxon>Bivalvia</taxon>
        <taxon>Autobranchia</taxon>
        <taxon>Pteriomorphia</taxon>
        <taxon>Pterioida</taxon>
        <taxon>Pterioidea</taxon>
        <taxon>Pteriidae</taxon>
        <taxon>Pinctada</taxon>
    </lineage>
</organism>
<gene>
    <name evidence="12" type="ORF">FSP39_010208</name>
</gene>
<evidence type="ECO:0000256" key="9">
    <source>
        <dbReference type="SAM" id="MobiDB-lite"/>
    </source>
</evidence>
<keyword evidence="7" id="KW-0675">Receptor</keyword>